<proteinExistence type="predicted"/>
<sequence length="297" mass="31643">MGGRHRTPSRDVSSPRRRLWTVVGVAVAVVLVAVGAAVRLSGHHDDVEPAQQTASRMSAHQVESRLRSSFDAIEFTAAVGVALVPVGGGVPMLFGDQTVRDAWSTIKAPLGLAAERRHGMSRTEANAVIDSDNASARILTRSLGTPAEASAALTEVLREGGDTTTVPAPSRGGRHPMLGETQWALADSATWTANLPCMTGSDHILELMNDVADVQKWGIRRLGLDRTAVKGGWGQAPDGGYEVRQIGVVTLHDGSQLAVSASTHARKMTFDQGTETLDRVAAWLRSEFDVLRGGRCR</sequence>
<evidence type="ECO:0000256" key="1">
    <source>
        <dbReference type="SAM" id="Phobius"/>
    </source>
</evidence>
<name>A0A7I9VDI5_9ACTN</name>
<dbReference type="AlphaFoldDB" id="A0A7I9VDI5"/>
<evidence type="ECO:0000313" key="3">
    <source>
        <dbReference type="Proteomes" id="UP000444960"/>
    </source>
</evidence>
<dbReference type="InterPro" id="IPR012338">
    <property type="entry name" value="Beta-lactam/transpept-like"/>
</dbReference>
<dbReference type="Proteomes" id="UP000444960">
    <property type="component" value="Unassembled WGS sequence"/>
</dbReference>
<dbReference type="OrthoDB" id="3729831at2"/>
<comment type="caution">
    <text evidence="2">The sequence shown here is derived from an EMBL/GenBank/DDBJ whole genome shotgun (WGS) entry which is preliminary data.</text>
</comment>
<keyword evidence="1" id="KW-1133">Transmembrane helix</keyword>
<feature type="transmembrane region" description="Helical" evidence="1">
    <location>
        <begin position="75"/>
        <end position="94"/>
    </location>
</feature>
<evidence type="ECO:0008006" key="4">
    <source>
        <dbReference type="Google" id="ProtNLM"/>
    </source>
</evidence>
<dbReference type="Gene3D" id="3.40.710.10">
    <property type="entry name" value="DD-peptidase/beta-lactamase superfamily"/>
    <property type="match status" value="1"/>
</dbReference>
<dbReference type="RefSeq" id="WP_161896926.1">
    <property type="nucleotide sequence ID" value="NZ_BJOV01000005.1"/>
</dbReference>
<keyword evidence="3" id="KW-1185">Reference proteome</keyword>
<feature type="transmembrane region" description="Helical" evidence="1">
    <location>
        <begin position="20"/>
        <end position="38"/>
    </location>
</feature>
<accession>A0A7I9VDI5</accession>
<keyword evidence="1" id="KW-0812">Transmembrane</keyword>
<dbReference type="EMBL" id="BJOV01000005">
    <property type="protein sequence ID" value="GEE03409.1"/>
    <property type="molecule type" value="Genomic_DNA"/>
</dbReference>
<protein>
    <recommendedName>
        <fullName evidence="4">Serine hydrolase</fullName>
    </recommendedName>
</protein>
<organism evidence="2 3">
    <name type="scientific">Gordonia spumicola</name>
    <dbReference type="NCBI Taxonomy" id="589161"/>
    <lineage>
        <taxon>Bacteria</taxon>
        <taxon>Bacillati</taxon>
        <taxon>Actinomycetota</taxon>
        <taxon>Actinomycetes</taxon>
        <taxon>Mycobacteriales</taxon>
        <taxon>Gordoniaceae</taxon>
        <taxon>Gordonia</taxon>
    </lineage>
</organism>
<gene>
    <name evidence="2" type="ORF">nbrc107696_38550</name>
</gene>
<reference evidence="3" key="1">
    <citation type="submission" date="2019-06" db="EMBL/GenBank/DDBJ databases">
        <title>Gordonia isolated from sludge of a wastewater treatment plant.</title>
        <authorList>
            <person name="Tamura T."/>
            <person name="Aoyama K."/>
            <person name="Kang Y."/>
            <person name="Saito S."/>
            <person name="Akiyama N."/>
            <person name="Yazawa K."/>
            <person name="Gonoi T."/>
            <person name="Mikami Y."/>
        </authorList>
    </citation>
    <scope>NUCLEOTIDE SEQUENCE [LARGE SCALE GENOMIC DNA]</scope>
    <source>
        <strain evidence="3">NBRC 107696</strain>
    </source>
</reference>
<keyword evidence="1" id="KW-0472">Membrane</keyword>
<evidence type="ECO:0000313" key="2">
    <source>
        <dbReference type="EMBL" id="GEE03409.1"/>
    </source>
</evidence>
<dbReference type="SUPFAM" id="SSF56601">
    <property type="entry name" value="beta-lactamase/transpeptidase-like"/>
    <property type="match status" value="1"/>
</dbReference>